<dbReference type="CDD" id="cd15210">
    <property type="entry name" value="7tmA_GPR84-like"/>
    <property type="match status" value="1"/>
</dbReference>
<keyword evidence="4 10" id="KW-0812">Transmembrane</keyword>
<feature type="transmembrane region" description="Helical" evidence="12">
    <location>
        <begin position="52"/>
        <end position="75"/>
    </location>
</feature>
<feature type="domain" description="G-protein coupled receptors family 1 profile" evidence="13">
    <location>
        <begin position="48"/>
        <end position="349"/>
    </location>
</feature>
<evidence type="ECO:0000256" key="9">
    <source>
        <dbReference type="ARBA" id="ARBA00023224"/>
    </source>
</evidence>
<organism evidence="14 15">
    <name type="scientific">Leptidea sinapis</name>
    <dbReference type="NCBI Taxonomy" id="189913"/>
    <lineage>
        <taxon>Eukaryota</taxon>
        <taxon>Metazoa</taxon>
        <taxon>Ecdysozoa</taxon>
        <taxon>Arthropoda</taxon>
        <taxon>Hexapoda</taxon>
        <taxon>Insecta</taxon>
        <taxon>Pterygota</taxon>
        <taxon>Neoptera</taxon>
        <taxon>Endopterygota</taxon>
        <taxon>Lepidoptera</taxon>
        <taxon>Glossata</taxon>
        <taxon>Ditrysia</taxon>
        <taxon>Papilionoidea</taxon>
        <taxon>Pieridae</taxon>
        <taxon>Dismorphiinae</taxon>
        <taxon>Leptidea</taxon>
    </lineage>
</organism>
<name>A0A5E4Q2S6_9NEOP</name>
<dbReference type="PANTHER" id="PTHR24228:SF74">
    <property type="entry name" value="G-PROTEIN COUPLED RECEPTORS FAMILY 1 PROFILE DOMAIN-CONTAINING PROTEIN"/>
    <property type="match status" value="1"/>
</dbReference>
<evidence type="ECO:0000256" key="10">
    <source>
        <dbReference type="RuleBase" id="RU000688"/>
    </source>
</evidence>
<protein>
    <recommendedName>
        <fullName evidence="13">G-protein coupled receptors family 1 profile domain-containing protein</fullName>
    </recommendedName>
</protein>
<dbReference type="AlphaFoldDB" id="A0A5E4Q2S6"/>
<keyword evidence="5 12" id="KW-1133">Transmembrane helix</keyword>
<evidence type="ECO:0000256" key="7">
    <source>
        <dbReference type="ARBA" id="ARBA00023136"/>
    </source>
</evidence>
<evidence type="ECO:0000256" key="8">
    <source>
        <dbReference type="ARBA" id="ARBA00023170"/>
    </source>
</evidence>
<comment type="similarity">
    <text evidence="2 10">Belongs to the G-protein coupled receptor 1 family.</text>
</comment>
<feature type="transmembrane region" description="Helical" evidence="12">
    <location>
        <begin position="96"/>
        <end position="117"/>
    </location>
</feature>
<evidence type="ECO:0000256" key="2">
    <source>
        <dbReference type="ARBA" id="ARBA00010663"/>
    </source>
</evidence>
<dbReference type="PROSITE" id="PS00237">
    <property type="entry name" value="G_PROTEIN_RECEP_F1_1"/>
    <property type="match status" value="1"/>
</dbReference>
<feature type="transmembrane region" description="Helical" evidence="12">
    <location>
        <begin position="685"/>
        <end position="705"/>
    </location>
</feature>
<dbReference type="GO" id="GO:0005886">
    <property type="term" value="C:plasma membrane"/>
    <property type="evidence" value="ECO:0007669"/>
    <property type="project" value="UniProtKB-SubCell"/>
</dbReference>
<dbReference type="Gene3D" id="1.20.1070.10">
    <property type="entry name" value="Rhodopsin 7-helix transmembrane proteins"/>
    <property type="match status" value="2"/>
</dbReference>
<keyword evidence="7 12" id="KW-0472">Membrane</keyword>
<dbReference type="SUPFAM" id="SSF81321">
    <property type="entry name" value="Family A G protein-coupled receptor-like"/>
    <property type="match status" value="2"/>
</dbReference>
<feature type="compositionally biased region" description="Basic and acidic residues" evidence="11">
    <location>
        <begin position="246"/>
        <end position="259"/>
    </location>
</feature>
<dbReference type="PANTHER" id="PTHR24228">
    <property type="entry name" value="B2 BRADYKININ RECEPTOR/ANGIOTENSIN II RECEPTOR"/>
    <property type="match status" value="1"/>
</dbReference>
<feature type="domain" description="G-protein coupled receptors family 1 profile" evidence="13">
    <location>
        <begin position="403"/>
        <end position="737"/>
    </location>
</feature>
<evidence type="ECO:0000256" key="5">
    <source>
        <dbReference type="ARBA" id="ARBA00022989"/>
    </source>
</evidence>
<dbReference type="PRINTS" id="PR00237">
    <property type="entry name" value="GPCRRHODOPSN"/>
</dbReference>
<evidence type="ECO:0000313" key="14">
    <source>
        <dbReference type="EMBL" id="VVC91840.1"/>
    </source>
</evidence>
<evidence type="ECO:0000256" key="4">
    <source>
        <dbReference type="ARBA" id="ARBA00022692"/>
    </source>
</evidence>
<reference evidence="14 15" key="1">
    <citation type="submission" date="2017-07" db="EMBL/GenBank/DDBJ databases">
        <authorList>
            <person name="Talla V."/>
            <person name="Backstrom N."/>
        </authorList>
    </citation>
    <scope>NUCLEOTIDE SEQUENCE [LARGE SCALE GENOMIC DNA]</scope>
</reference>
<evidence type="ECO:0000313" key="15">
    <source>
        <dbReference type="Proteomes" id="UP000324832"/>
    </source>
</evidence>
<feature type="transmembrane region" description="Helical" evidence="12">
    <location>
        <begin position="423"/>
        <end position="444"/>
    </location>
</feature>
<feature type="compositionally biased region" description="Basic and acidic residues" evidence="11">
    <location>
        <begin position="613"/>
        <end position="622"/>
    </location>
</feature>
<evidence type="ECO:0000256" key="6">
    <source>
        <dbReference type="ARBA" id="ARBA00023040"/>
    </source>
</evidence>
<keyword evidence="8 10" id="KW-0675">Receptor</keyword>
<dbReference type="EMBL" id="FZQP02001116">
    <property type="protein sequence ID" value="VVC91840.1"/>
    <property type="molecule type" value="Genomic_DNA"/>
</dbReference>
<gene>
    <name evidence="14" type="ORF">LSINAPIS_LOCUS4406</name>
</gene>
<feature type="transmembrane region" description="Helical" evidence="12">
    <location>
        <begin position="717"/>
        <end position="740"/>
    </location>
</feature>
<proteinExistence type="inferred from homology"/>
<evidence type="ECO:0000256" key="1">
    <source>
        <dbReference type="ARBA" id="ARBA00004651"/>
    </source>
</evidence>
<evidence type="ECO:0000259" key="13">
    <source>
        <dbReference type="PROSITE" id="PS50262"/>
    </source>
</evidence>
<keyword evidence="15" id="KW-1185">Reference proteome</keyword>
<evidence type="ECO:0000256" key="12">
    <source>
        <dbReference type="SAM" id="Phobius"/>
    </source>
</evidence>
<feature type="compositionally biased region" description="Low complexity" evidence="11">
    <location>
        <begin position="603"/>
        <end position="612"/>
    </location>
</feature>
<keyword evidence="9 10" id="KW-0807">Transducer</keyword>
<dbReference type="Pfam" id="PF00001">
    <property type="entry name" value="7tm_1"/>
    <property type="match status" value="2"/>
</dbReference>
<feature type="transmembrane region" description="Helical" evidence="12">
    <location>
        <begin position="146"/>
        <end position="168"/>
    </location>
</feature>
<keyword evidence="3" id="KW-1003">Cell membrane</keyword>
<feature type="region of interest" description="Disordered" evidence="11">
    <location>
        <begin position="179"/>
        <end position="269"/>
    </location>
</feature>
<keyword evidence="6 10" id="KW-0297">G-protein coupled receptor</keyword>
<dbReference type="SMART" id="SM01381">
    <property type="entry name" value="7TM_GPCR_Srsx"/>
    <property type="match status" value="1"/>
</dbReference>
<comment type="subcellular location">
    <subcellularLocation>
        <location evidence="1">Cell membrane</location>
        <topology evidence="1">Multi-pass membrane protein</topology>
    </subcellularLocation>
</comment>
<feature type="transmembrane region" description="Helical" evidence="12">
    <location>
        <begin position="464"/>
        <end position="482"/>
    </location>
</feature>
<evidence type="ECO:0000256" key="3">
    <source>
        <dbReference type="ARBA" id="ARBA00022475"/>
    </source>
</evidence>
<dbReference type="InterPro" id="IPR000276">
    <property type="entry name" value="GPCR_Rhodpsn"/>
</dbReference>
<accession>A0A5E4Q2S6</accession>
<feature type="transmembrane region" description="Helical" evidence="12">
    <location>
        <begin position="385"/>
        <end position="411"/>
    </location>
</feature>
<dbReference type="PROSITE" id="PS50262">
    <property type="entry name" value="G_PROTEIN_RECEP_F1_2"/>
    <property type="match status" value="2"/>
</dbReference>
<dbReference type="GO" id="GO:0004930">
    <property type="term" value="F:G protein-coupled receptor activity"/>
    <property type="evidence" value="ECO:0007669"/>
    <property type="project" value="UniProtKB-KW"/>
</dbReference>
<evidence type="ECO:0000256" key="11">
    <source>
        <dbReference type="SAM" id="MobiDB-lite"/>
    </source>
</evidence>
<sequence length="757" mass="84526">MGDLFPSIPKSTLASEEDGHSWSVLGLDEYSTDDELAAVELFKDYPESLLRFASICCVLFMLVGIPGNFITIIALARCKKRNGPSIARITLYRKQYLAVMVAGTWLFSFGALIATWLEKWGRFGLDPSIGSCTILPDQNHRSPKEFLFVGAFMLPCLAIIICYARIFCIVREAAKRSRAPCRTRPRPGLEDSAVGSASTALERSPGPENGVNHSSAPRKALLAPPVTHYPPTPAPERSSSSGVDTLDGHDDECALDGKPRTPSGGETAKRLRQAAVVLRRSPAPSRAPRLTPKDRKLLKMIMAIMLSFWVCYLPITLTKIFREFTSHPAANIAGYILIYLTTCINPIIYVVMSSEYRQAYKNLAENPFETDLGALQLFKDYPEGLLGFAFACCILFMLIGIPGNLITIIALARYEKIRNATAIFIISLSFSDLLLCCFNLPLSASTFIHRSWVHGRFLCRLFPLMRYALVATSLFTVMAITMNRYVIIAHPRLYPRMYKQGNITLMLAAIWLASFGVLIATWFDKWGRFGLDVDIGSCSIILDKNGRSPKKILFMTAFLLPSISILVCYTRIFFIVRKTTKNSGNSKKTGIHNAIASISSVDSSDGLSSVKVSGRESSRDNIDSQYDDDDFSRNKNTTFQIQTKEDKLTVNQAIKHQPSRLRRTALRKSMALLKLSLPTRKDKRLGTMIIAIIISFCMCHLPITITKMAREITPLPALNIASYLLLYLSSCINPVIYVAMSKETRKAYMHLFKSRRK</sequence>
<feature type="transmembrane region" description="Helical" evidence="12">
    <location>
        <begin position="503"/>
        <end position="523"/>
    </location>
</feature>
<feature type="region of interest" description="Disordered" evidence="11">
    <location>
        <begin position="603"/>
        <end position="627"/>
    </location>
</feature>
<dbReference type="InterPro" id="IPR017452">
    <property type="entry name" value="GPCR_Rhodpsn_7TM"/>
</dbReference>
<dbReference type="Proteomes" id="UP000324832">
    <property type="component" value="Unassembled WGS sequence"/>
</dbReference>
<feature type="transmembrane region" description="Helical" evidence="12">
    <location>
        <begin position="552"/>
        <end position="574"/>
    </location>
</feature>